<dbReference type="PANTHER" id="PTHR21666:SF285">
    <property type="entry name" value="M23 FAMILY METALLOPEPTIDASE"/>
    <property type="match status" value="1"/>
</dbReference>
<dbReference type="Proteomes" id="UP000051634">
    <property type="component" value="Unassembled WGS sequence"/>
</dbReference>
<dbReference type="InterPro" id="IPR011055">
    <property type="entry name" value="Dup_hybrid_motif"/>
</dbReference>
<accession>A0A0T5YVW1</accession>
<dbReference type="GO" id="GO:0004222">
    <property type="term" value="F:metalloendopeptidase activity"/>
    <property type="evidence" value="ECO:0007669"/>
    <property type="project" value="TreeGrafter"/>
</dbReference>
<dbReference type="SUPFAM" id="SSF51261">
    <property type="entry name" value="Duplicated hybrid motif"/>
    <property type="match status" value="1"/>
</dbReference>
<proteinExistence type="predicted"/>
<feature type="domain" description="M23ase beta-sheet core" evidence="1">
    <location>
        <begin position="175"/>
        <end position="270"/>
    </location>
</feature>
<reference evidence="2 3" key="1">
    <citation type="submission" date="2015-11" db="EMBL/GenBank/DDBJ databases">
        <title>The genome of Candidatus Endoriftia persephone in Ridgeia piscesae and population structure of the North Eastern Pacific vestimentiferan symbionts.</title>
        <authorList>
            <person name="Perez M."/>
            <person name="Juniper K.S."/>
        </authorList>
    </citation>
    <scope>NUCLEOTIDE SEQUENCE [LARGE SCALE GENOMIC DNA]</scope>
    <source>
        <strain evidence="2">Ind11</strain>
    </source>
</reference>
<dbReference type="RefSeq" id="WP_060528372.1">
    <property type="nucleotide sequence ID" value="NZ_KQ557125.1"/>
</dbReference>
<dbReference type="CDD" id="cd12797">
    <property type="entry name" value="M23_peptidase"/>
    <property type="match status" value="1"/>
</dbReference>
<keyword evidence="3" id="KW-1185">Reference proteome</keyword>
<dbReference type="PATRIC" id="fig|54398.3.peg.1525"/>
<dbReference type="PANTHER" id="PTHR21666">
    <property type="entry name" value="PEPTIDASE-RELATED"/>
    <property type="match status" value="1"/>
</dbReference>
<comment type="caution">
    <text evidence="2">The sequence shown here is derived from an EMBL/GenBank/DDBJ whole genome shotgun (WGS) entry which is preliminary data.</text>
</comment>
<dbReference type="InterPro" id="IPR016047">
    <property type="entry name" value="M23ase_b-sheet_dom"/>
</dbReference>
<organism evidence="2 3">
    <name type="scientific">endosymbiont of Ridgeia piscesae</name>
    <dbReference type="NCBI Taxonomy" id="54398"/>
    <lineage>
        <taxon>Bacteria</taxon>
        <taxon>Pseudomonadati</taxon>
        <taxon>Pseudomonadota</taxon>
        <taxon>Gammaproteobacteria</taxon>
        <taxon>sulfur-oxidizing symbionts</taxon>
    </lineage>
</organism>
<dbReference type="Gene3D" id="2.70.70.10">
    <property type="entry name" value="Glucose Permease (Domain IIA)"/>
    <property type="match status" value="1"/>
</dbReference>
<dbReference type="EMBL" id="LDXT01000088">
    <property type="protein sequence ID" value="KRT54784.1"/>
    <property type="molecule type" value="Genomic_DNA"/>
</dbReference>
<dbReference type="OrthoDB" id="9805070at2"/>
<dbReference type="Pfam" id="PF01551">
    <property type="entry name" value="Peptidase_M23"/>
    <property type="match status" value="1"/>
</dbReference>
<dbReference type="FunFam" id="2.70.70.10:FF:000019">
    <property type="entry name" value="M23 family peptidase"/>
    <property type="match status" value="1"/>
</dbReference>
<evidence type="ECO:0000259" key="1">
    <source>
        <dbReference type="Pfam" id="PF01551"/>
    </source>
</evidence>
<protein>
    <submittedName>
        <fullName evidence="2">Peptidase family M23</fullName>
    </submittedName>
</protein>
<evidence type="ECO:0000313" key="3">
    <source>
        <dbReference type="Proteomes" id="UP000051634"/>
    </source>
</evidence>
<dbReference type="InterPro" id="IPR050570">
    <property type="entry name" value="Cell_wall_metabolism_enzyme"/>
</dbReference>
<name>A0A0T5YVW1_9GAMM</name>
<dbReference type="AlphaFoldDB" id="A0A0T5YVW1"/>
<gene>
    <name evidence="2" type="ORF">Ga0074115_10989</name>
</gene>
<evidence type="ECO:0000313" key="2">
    <source>
        <dbReference type="EMBL" id="KRT54784.1"/>
    </source>
</evidence>
<sequence>MAVWVAIFPLRSVVLVWLMVLALLPGSVAALSLQGDLLQGGLAIAQVEPGTQVRVDGKPVRVSEEGIFIIGFSRENPLQSEIQLIAPDGSEHKELISIGKRSYKIQRIDGLPQSKVTPPKRDWERIRKETAQIKAARKLDEPRTDFLKGFILPVKGRISGVYGSQRILNGKPKRPHSGLDLAASEGAPVVAPADGVITLAHPDMFYSGGTLLLDHGHGLTTSYLHLSRLLVEQGQRVRQGEVIGEVGMTGRATGPHLHWGLNLFEKRLDPQLLLKADPTSKGE</sequence>